<gene>
    <name evidence="1" type="ORF">H6X83_08860</name>
</gene>
<dbReference type="RefSeq" id="WP_212506134.1">
    <property type="nucleotide sequence ID" value="NZ_CP060696.1"/>
</dbReference>
<evidence type="ECO:0000313" key="2">
    <source>
        <dbReference type="Proteomes" id="UP000516046"/>
    </source>
</evidence>
<dbReference type="Proteomes" id="UP000516046">
    <property type="component" value="Chromosome"/>
</dbReference>
<protein>
    <submittedName>
        <fullName evidence="1">Uncharacterized protein</fullName>
    </submittedName>
</protein>
<name>A0A7G9WEF5_9FIRM</name>
<sequence>MPAAIVHYLFAKRVQEALYKAGQQIPNQDAFLWGAQGTVVLDALQDSRLTVAAGQLAKQSLADLSVQLHDCCSGVESDALRSCAMGFLCSEQLERAAAPFVAWCAEQMYRRDSSQPKYIWKNEEESALDSILLRYECGVLPTEFSLLQALPKSGTAQAAFAKMYAGLLEKAELPNTEILCSRAADECRRLYRRMTDRTGLKRVFYLRRENGRLHEMSSRLRSFTEDGSFDYANVAQAVWQTGEKQDSRTFLQLYDETIPLAAEEINRWNAAQIQKTLNKTGEKAV</sequence>
<evidence type="ECO:0000313" key="1">
    <source>
        <dbReference type="EMBL" id="QNO17067.1"/>
    </source>
</evidence>
<dbReference type="EMBL" id="CP060696">
    <property type="protein sequence ID" value="QNO17067.1"/>
    <property type="molecule type" value="Genomic_DNA"/>
</dbReference>
<dbReference type="AlphaFoldDB" id="A0A7G9WEF5"/>
<reference evidence="1 2" key="1">
    <citation type="submission" date="2020-08" db="EMBL/GenBank/DDBJ databases">
        <authorList>
            <person name="Ren C."/>
            <person name="Gu Y."/>
            <person name="Xu Y."/>
        </authorList>
    </citation>
    <scope>NUCLEOTIDE SEQUENCE [LARGE SCALE GENOMIC DNA]</scope>
    <source>
        <strain evidence="1 2">LBM18003</strain>
    </source>
</reference>
<proteinExistence type="predicted"/>
<keyword evidence="2" id="KW-1185">Reference proteome</keyword>
<organism evidence="1 2">
    <name type="scientific">Caproicibacterium amylolyticum</name>
    <dbReference type="NCBI Taxonomy" id="2766537"/>
    <lineage>
        <taxon>Bacteria</taxon>
        <taxon>Bacillati</taxon>
        <taxon>Bacillota</taxon>
        <taxon>Clostridia</taxon>
        <taxon>Eubacteriales</taxon>
        <taxon>Oscillospiraceae</taxon>
        <taxon>Caproicibacterium</taxon>
    </lineage>
</organism>
<dbReference type="KEGG" id="caml:H6X83_08860"/>
<accession>A0A7G9WEF5</accession>